<evidence type="ECO:0000256" key="4">
    <source>
        <dbReference type="ARBA" id="ARBA00022989"/>
    </source>
</evidence>
<evidence type="ECO:0000259" key="13">
    <source>
        <dbReference type="PROSITE" id="PS51005"/>
    </source>
</evidence>
<keyword evidence="10" id="KW-0539">Nucleus</keyword>
<feature type="transmembrane region" description="Helical" evidence="12">
    <location>
        <begin position="575"/>
        <end position="597"/>
    </location>
</feature>
<evidence type="ECO:0000256" key="1">
    <source>
        <dbReference type="ARBA" id="ARBA00004123"/>
    </source>
</evidence>
<evidence type="ECO:0000256" key="12">
    <source>
        <dbReference type="SAM" id="Phobius"/>
    </source>
</evidence>
<dbReference type="PANTHER" id="PTHR31744:SF216">
    <property type="entry name" value="NAC TRANSCRIPTION FACTOR"/>
    <property type="match status" value="1"/>
</dbReference>
<dbReference type="Proteomes" id="UP000030645">
    <property type="component" value="Unassembled WGS sequence"/>
</dbReference>
<evidence type="ECO:0000256" key="6">
    <source>
        <dbReference type="ARBA" id="ARBA00023125"/>
    </source>
</evidence>
<feature type="domain" description="NAC" evidence="13">
    <location>
        <begin position="15"/>
        <end position="165"/>
    </location>
</feature>
<dbReference type="GO" id="GO:0005634">
    <property type="term" value="C:nucleus"/>
    <property type="evidence" value="ECO:0007669"/>
    <property type="project" value="UniProtKB-SubCell"/>
</dbReference>
<dbReference type="STRING" id="981085.W9RKC5"/>
<dbReference type="KEGG" id="mnt:21386173"/>
<dbReference type="SUPFAM" id="SSF101941">
    <property type="entry name" value="NAC domain"/>
    <property type="match status" value="1"/>
</dbReference>
<keyword evidence="4 12" id="KW-1133">Transmembrane helix</keyword>
<feature type="compositionally biased region" description="Polar residues" evidence="11">
    <location>
        <begin position="180"/>
        <end position="199"/>
    </location>
</feature>
<evidence type="ECO:0000313" key="14">
    <source>
        <dbReference type="EMBL" id="EXB94718.1"/>
    </source>
</evidence>
<dbReference type="InterPro" id="IPR003441">
    <property type="entry name" value="NAC-dom"/>
</dbReference>
<dbReference type="Gene3D" id="2.170.150.80">
    <property type="entry name" value="NAC domain"/>
    <property type="match status" value="1"/>
</dbReference>
<comment type="subcellular location">
    <subcellularLocation>
        <location evidence="2">Membrane</location>
        <topology evidence="2">Single-pass membrane protein</topology>
    </subcellularLocation>
    <subcellularLocation>
        <location evidence="1">Nucleus</location>
    </subcellularLocation>
</comment>
<feature type="region of interest" description="Disordered" evidence="11">
    <location>
        <begin position="494"/>
        <end position="552"/>
    </location>
</feature>
<reference evidence="15" key="1">
    <citation type="submission" date="2013-01" db="EMBL/GenBank/DDBJ databases">
        <title>Draft Genome Sequence of a Mulberry Tree, Morus notabilis C.K. Schneid.</title>
        <authorList>
            <person name="He N."/>
            <person name="Zhao S."/>
        </authorList>
    </citation>
    <scope>NUCLEOTIDE SEQUENCE</scope>
</reference>
<keyword evidence="8" id="KW-0010">Activator</keyword>
<dbReference type="InterPro" id="IPR036093">
    <property type="entry name" value="NAC_dom_sf"/>
</dbReference>
<dbReference type="Pfam" id="PF02365">
    <property type="entry name" value="NAM"/>
    <property type="match status" value="1"/>
</dbReference>
<protein>
    <submittedName>
        <fullName evidence="14">NAC domain-containing protein 78</fullName>
    </submittedName>
</protein>
<dbReference type="FunFam" id="2.170.150.80:FF:000002">
    <property type="entry name" value="Nac domain-containing protein 86"/>
    <property type="match status" value="1"/>
</dbReference>
<dbReference type="AlphaFoldDB" id="W9RKC5"/>
<keyword evidence="5" id="KW-0805">Transcription regulation</keyword>
<gene>
    <name evidence="14" type="ORF">L484_002605</name>
</gene>
<evidence type="ECO:0000313" key="15">
    <source>
        <dbReference type="Proteomes" id="UP000030645"/>
    </source>
</evidence>
<evidence type="ECO:0000256" key="7">
    <source>
        <dbReference type="ARBA" id="ARBA00023136"/>
    </source>
</evidence>
<keyword evidence="6" id="KW-0238">DNA-binding</keyword>
<dbReference type="GO" id="GO:0006355">
    <property type="term" value="P:regulation of DNA-templated transcription"/>
    <property type="evidence" value="ECO:0007669"/>
    <property type="project" value="InterPro"/>
</dbReference>
<dbReference type="OrthoDB" id="737278at2759"/>
<dbReference type="PROSITE" id="PS51005">
    <property type="entry name" value="NAC"/>
    <property type="match status" value="1"/>
</dbReference>
<proteinExistence type="predicted"/>
<keyword evidence="7 12" id="KW-0472">Membrane</keyword>
<evidence type="ECO:0000256" key="10">
    <source>
        <dbReference type="ARBA" id="ARBA00023242"/>
    </source>
</evidence>
<dbReference type="GO" id="GO:0016020">
    <property type="term" value="C:membrane"/>
    <property type="evidence" value="ECO:0007669"/>
    <property type="project" value="UniProtKB-SubCell"/>
</dbReference>
<dbReference type="PANTHER" id="PTHR31744">
    <property type="entry name" value="PROTEIN CUP-SHAPED COTYLEDON 2-RELATED"/>
    <property type="match status" value="1"/>
</dbReference>
<keyword evidence="9" id="KW-0804">Transcription</keyword>
<sequence>MAVGEMAVLSSLNSLPLGFRFRPTDEELVDYYLRLKINGEVQLVSVIREIDVCKLEPWDLPDLSMIPTRDPEWFFFCPQDRKYPNGHRLNRATKAGYWKATGRDRKIKSGTLQIGMKKTLVFYTGRAPKGKRTNWVMHEYRPTLQELDGTNPGQSPFVLCRLFKKHDESIEGVNCEAAETTVSSPITKSSPVDTQSEQEVTLGPLASGKQPEMLPTKIEYSMIETFDDMTSEAGGAIAFPSNSYSAYDAGDQGIEETASESDQELEEDLKIFYAPTPGPLDCKIFSPLHSQMQAELGSSCMYYPVANDCSTGHSGVQFQYGTNESDDVTQFLKSVLNNSGEDATEDFVTENNQVVESTTMTNAASGFNGVLYGDGQAQLEKLEAGLQGAMSFVGTFPGEASIYTENPEDHSTGYLAHAEPYSRNVLPFGSAVSINDLNPILNEDSGPVIIRRTRQLQNPPSSIETEAPHVTMIQGAAPRRLRLQKKLQISCSFKSVGRQNNKPEEESKPVVKEEEKAVEQHATGSVDEPQKTPFSGPVDDGKTCQEPGTTMRSYSISKTGKKKVISVFSETGSTWLFSFMFRVVVFAVLFISFTSMWRCLNF</sequence>
<keyword evidence="15" id="KW-1185">Reference proteome</keyword>
<evidence type="ECO:0000256" key="8">
    <source>
        <dbReference type="ARBA" id="ARBA00023159"/>
    </source>
</evidence>
<name>W9RKC5_9ROSA</name>
<dbReference type="eggNOG" id="ENOG502QS98">
    <property type="taxonomic scope" value="Eukaryota"/>
</dbReference>
<feature type="compositionally biased region" description="Basic and acidic residues" evidence="11">
    <location>
        <begin position="501"/>
        <end position="519"/>
    </location>
</feature>
<accession>W9RKC5</accession>
<feature type="region of interest" description="Disordered" evidence="11">
    <location>
        <begin position="177"/>
        <end position="211"/>
    </location>
</feature>
<dbReference type="EMBL" id="KE345172">
    <property type="protein sequence ID" value="EXB94718.1"/>
    <property type="molecule type" value="Genomic_DNA"/>
</dbReference>
<evidence type="ECO:0000256" key="2">
    <source>
        <dbReference type="ARBA" id="ARBA00004167"/>
    </source>
</evidence>
<evidence type="ECO:0000256" key="11">
    <source>
        <dbReference type="SAM" id="MobiDB-lite"/>
    </source>
</evidence>
<dbReference type="GO" id="GO:0000976">
    <property type="term" value="F:transcription cis-regulatory region binding"/>
    <property type="evidence" value="ECO:0007669"/>
    <property type="project" value="UniProtKB-ARBA"/>
</dbReference>
<evidence type="ECO:0000256" key="3">
    <source>
        <dbReference type="ARBA" id="ARBA00022692"/>
    </source>
</evidence>
<evidence type="ECO:0000256" key="9">
    <source>
        <dbReference type="ARBA" id="ARBA00023163"/>
    </source>
</evidence>
<keyword evidence="3 12" id="KW-0812">Transmembrane</keyword>
<organism evidence="14 15">
    <name type="scientific">Morus notabilis</name>
    <dbReference type="NCBI Taxonomy" id="981085"/>
    <lineage>
        <taxon>Eukaryota</taxon>
        <taxon>Viridiplantae</taxon>
        <taxon>Streptophyta</taxon>
        <taxon>Embryophyta</taxon>
        <taxon>Tracheophyta</taxon>
        <taxon>Spermatophyta</taxon>
        <taxon>Magnoliopsida</taxon>
        <taxon>eudicotyledons</taxon>
        <taxon>Gunneridae</taxon>
        <taxon>Pentapetalae</taxon>
        <taxon>rosids</taxon>
        <taxon>fabids</taxon>
        <taxon>Rosales</taxon>
        <taxon>Moraceae</taxon>
        <taxon>Moreae</taxon>
        <taxon>Morus</taxon>
    </lineage>
</organism>
<evidence type="ECO:0000256" key="5">
    <source>
        <dbReference type="ARBA" id="ARBA00023015"/>
    </source>
</evidence>